<sequence length="498" mass="57170">MSTLEQFKNYVKKINDFEHAAMILNWDMETKMPKKGAKAHISALTTLSSEAFKMSISGEMKGYLDTLSMPDEWANLDEISRKMVEHIKEGYEESKNIPEDLYARYVELTSTSQNVWGEAKHNSDFETMRPYFEEMISLNKTMAQYIDPNKKPYDVLLNRYEKGIDEATITRTFETLKKGVIPLVEAIKEKPKVDESMFKGEFSKEDQEKLGYYLLEAIGYSLEAGRLDESEHPFTIGNAPCDVRITTNYDLTDLRSSAFSILHEGGHGLYEQHINPALIGTTLNTGTSMGIHESQSRFYENIIGRNKHFWMNHYNKISEIFPSYKNVSLEAFYKGMNVVQPSLIRTEADELTYNLHVIIRFELEKALFDGTLEVKDLPIAWHDKMQAYLGIVPVNHKEGVLQDVHWAGGMFGYFPSYALGNIYGGQFLMQIEKELGGLDTLLEKGELMKVSDWLTEHVHTFGCMKAPMQIIQDACQSHLDATPIIRYYTDKYTKLYNL</sequence>
<dbReference type="SUPFAM" id="SSF55486">
    <property type="entry name" value="Metalloproteases ('zincins'), catalytic domain"/>
    <property type="match status" value="1"/>
</dbReference>
<accession>A0A926I7V9</accession>
<dbReference type="PROSITE" id="PS52034">
    <property type="entry name" value="PEPTIDASE_M32"/>
    <property type="match status" value="1"/>
</dbReference>
<dbReference type="PIRSF" id="PIRSF006615">
    <property type="entry name" value="Zn_crbxpep_Taq"/>
    <property type="match status" value="1"/>
</dbReference>
<evidence type="ECO:0000313" key="5">
    <source>
        <dbReference type="Proteomes" id="UP000655830"/>
    </source>
</evidence>
<feature type="active site" description="Proton donor/acceptor" evidence="3">
    <location>
        <position position="264"/>
    </location>
</feature>
<dbReference type="PANTHER" id="PTHR34217">
    <property type="entry name" value="METAL-DEPENDENT CARBOXYPEPTIDASE"/>
    <property type="match status" value="1"/>
</dbReference>
<keyword evidence="1" id="KW-0482">Metalloprotease</keyword>
<keyword evidence="1" id="KW-0645">Protease</keyword>
<feature type="binding site" evidence="2">
    <location>
        <position position="293"/>
    </location>
    <ligand>
        <name>Zn(2+)</name>
        <dbReference type="ChEBI" id="CHEBI:29105"/>
        <note>catalytic</note>
    </ligand>
</feature>
<evidence type="ECO:0000256" key="3">
    <source>
        <dbReference type="PIRSR" id="PIRSR006615-2"/>
    </source>
</evidence>
<dbReference type="CDD" id="cd06460">
    <property type="entry name" value="M32_Taq"/>
    <property type="match status" value="1"/>
</dbReference>
<dbReference type="GO" id="GO:0006508">
    <property type="term" value="P:proteolysis"/>
    <property type="evidence" value="ECO:0007669"/>
    <property type="project" value="UniProtKB-UniRule"/>
</dbReference>
<dbReference type="InterPro" id="IPR001333">
    <property type="entry name" value="Peptidase_M32_Taq"/>
</dbReference>
<dbReference type="GO" id="GO:0046872">
    <property type="term" value="F:metal ion binding"/>
    <property type="evidence" value="ECO:0007669"/>
    <property type="project" value="UniProtKB-KW"/>
</dbReference>
<proteinExistence type="inferred from homology"/>
<keyword evidence="5" id="KW-1185">Reference proteome</keyword>
<dbReference type="Pfam" id="PF02074">
    <property type="entry name" value="Peptidase_M32"/>
    <property type="match status" value="1"/>
</dbReference>
<keyword evidence="1" id="KW-0378">Hydrolase</keyword>
<comment type="function">
    <text evidence="1">Broad specificity carboxypetidase that releases amino acids sequentially from the C-terminus, including neutral, aromatic, polar and basic residues.</text>
</comment>
<dbReference type="PRINTS" id="PR00998">
    <property type="entry name" value="CRBOXYPTASET"/>
</dbReference>
<dbReference type="PANTHER" id="PTHR34217:SF1">
    <property type="entry name" value="CARBOXYPEPTIDASE 1"/>
    <property type="match status" value="1"/>
</dbReference>
<evidence type="ECO:0000256" key="2">
    <source>
        <dbReference type="PIRSR" id="PIRSR006615-1"/>
    </source>
</evidence>
<dbReference type="GO" id="GO:0004181">
    <property type="term" value="F:metallocarboxypeptidase activity"/>
    <property type="evidence" value="ECO:0007669"/>
    <property type="project" value="UniProtKB-UniRule"/>
</dbReference>
<comment type="catalytic activity">
    <reaction evidence="1">
        <text>Release of a C-terminal amino acid with broad specificity, except for -Pro.</text>
        <dbReference type="EC" id="3.4.17.19"/>
    </reaction>
</comment>
<dbReference type="EMBL" id="JACRSY010000001">
    <property type="protein sequence ID" value="MBC8578000.1"/>
    <property type="molecule type" value="Genomic_DNA"/>
</dbReference>
<protein>
    <recommendedName>
        <fullName evidence="1">Metal-dependent carboxypeptidase</fullName>
        <ecNumber evidence="1">3.4.17.19</ecNumber>
    </recommendedName>
</protein>
<gene>
    <name evidence="4" type="ORF">H8718_00400</name>
</gene>
<dbReference type="RefSeq" id="WP_249331112.1">
    <property type="nucleotide sequence ID" value="NZ_JACRSY010000001.1"/>
</dbReference>
<feature type="binding site" evidence="2">
    <location>
        <position position="267"/>
    </location>
    <ligand>
        <name>Zn(2+)</name>
        <dbReference type="ChEBI" id="CHEBI:29105"/>
        <note>catalytic</note>
    </ligand>
</feature>
<dbReference type="Gene3D" id="1.10.1370.30">
    <property type="match status" value="1"/>
</dbReference>
<keyword evidence="1 4" id="KW-0121">Carboxypeptidase</keyword>
<comment type="cofactor">
    <cofactor evidence="2">
        <name>Zn(2+)</name>
        <dbReference type="ChEBI" id="CHEBI:29105"/>
    </cofactor>
    <text evidence="2">Binds 1 zinc ion per subunit.</text>
</comment>
<comment type="similarity">
    <text evidence="1">Belongs to the peptidase M32 family.</text>
</comment>
<keyword evidence="1 2" id="KW-0479">Metal-binding</keyword>
<keyword evidence="2" id="KW-0862">Zinc</keyword>
<organism evidence="4 5">
    <name type="scientific">Zhenhengia yiwuensis</name>
    <dbReference type="NCBI Taxonomy" id="2763666"/>
    <lineage>
        <taxon>Bacteria</taxon>
        <taxon>Bacillati</taxon>
        <taxon>Bacillota</taxon>
        <taxon>Clostridia</taxon>
        <taxon>Lachnospirales</taxon>
        <taxon>Lachnospiraceae</taxon>
        <taxon>Zhenhengia</taxon>
    </lineage>
</organism>
<evidence type="ECO:0000256" key="1">
    <source>
        <dbReference type="PIRNR" id="PIRNR006615"/>
    </source>
</evidence>
<dbReference type="Proteomes" id="UP000655830">
    <property type="component" value="Unassembled WGS sequence"/>
</dbReference>
<reference evidence="4" key="1">
    <citation type="submission" date="2020-08" db="EMBL/GenBank/DDBJ databases">
        <title>Genome public.</title>
        <authorList>
            <person name="Liu C."/>
            <person name="Sun Q."/>
        </authorList>
    </citation>
    <scope>NUCLEOTIDE SEQUENCE</scope>
    <source>
        <strain evidence="4">NSJ-12</strain>
    </source>
</reference>
<feature type="binding site" evidence="2">
    <location>
        <position position="263"/>
    </location>
    <ligand>
        <name>Zn(2+)</name>
        <dbReference type="ChEBI" id="CHEBI:29105"/>
        <note>catalytic</note>
    </ligand>
</feature>
<dbReference type="EC" id="3.4.17.19" evidence="1"/>
<name>A0A926I7V9_9FIRM</name>
<dbReference type="AlphaFoldDB" id="A0A926I7V9"/>
<evidence type="ECO:0000313" key="4">
    <source>
        <dbReference type="EMBL" id="MBC8578000.1"/>
    </source>
</evidence>
<comment type="caution">
    <text evidence="4">The sequence shown here is derived from an EMBL/GenBank/DDBJ whole genome shotgun (WGS) entry which is preliminary data.</text>
</comment>